<reference evidence="6" key="1">
    <citation type="submission" date="2019-09" db="EMBL/GenBank/DDBJ databases">
        <authorList>
            <person name="Zhang L."/>
        </authorList>
    </citation>
    <scope>NUCLEOTIDE SEQUENCE</scope>
</reference>
<evidence type="ECO:0000256" key="2">
    <source>
        <dbReference type="ARBA" id="ARBA00022801"/>
    </source>
</evidence>
<dbReference type="Pfam" id="PF01582">
    <property type="entry name" value="TIR"/>
    <property type="match status" value="1"/>
</dbReference>
<dbReference type="InterPro" id="IPR000157">
    <property type="entry name" value="TIR_dom"/>
</dbReference>
<dbReference type="EC" id="3.2.2.6" evidence="1"/>
<proteinExistence type="predicted"/>
<comment type="catalytic activity">
    <reaction evidence="4">
        <text>NAD(+) + H2O = ADP-D-ribose + nicotinamide + H(+)</text>
        <dbReference type="Rhea" id="RHEA:16301"/>
        <dbReference type="ChEBI" id="CHEBI:15377"/>
        <dbReference type="ChEBI" id="CHEBI:15378"/>
        <dbReference type="ChEBI" id="CHEBI:17154"/>
        <dbReference type="ChEBI" id="CHEBI:57540"/>
        <dbReference type="ChEBI" id="CHEBI:57967"/>
        <dbReference type="EC" id="3.2.2.6"/>
    </reaction>
    <physiologicalReaction direction="left-to-right" evidence="4">
        <dbReference type="Rhea" id="RHEA:16302"/>
    </physiologicalReaction>
</comment>
<evidence type="ECO:0000256" key="3">
    <source>
        <dbReference type="ARBA" id="ARBA00023027"/>
    </source>
</evidence>
<dbReference type="GO" id="GO:0061809">
    <property type="term" value="F:NAD+ nucleosidase activity, cyclic ADP-ribose generating"/>
    <property type="evidence" value="ECO:0007669"/>
    <property type="project" value="UniProtKB-EC"/>
</dbReference>
<dbReference type="PROSITE" id="PS50104">
    <property type="entry name" value="TIR"/>
    <property type="match status" value="1"/>
</dbReference>
<dbReference type="EMBL" id="LR721778">
    <property type="protein sequence ID" value="VVV87126.1"/>
    <property type="molecule type" value="Genomic_DNA"/>
</dbReference>
<gene>
    <name evidence="6" type="ORF">NYM_LOCUS10448</name>
</gene>
<accession>A0A5K0ZCA6</accession>
<protein>
    <recommendedName>
        <fullName evidence="1">ADP-ribosyl cyclase/cyclic ADP-ribose hydrolase</fullName>
        <ecNumber evidence="1">3.2.2.6</ecNumber>
    </recommendedName>
</protein>
<dbReference type="Gene3D" id="3.40.50.10140">
    <property type="entry name" value="Toll/interleukin-1 receptor homology (TIR) domain"/>
    <property type="match status" value="1"/>
</dbReference>
<dbReference type="InterPro" id="IPR035897">
    <property type="entry name" value="Toll_tir_struct_dom_sf"/>
</dbReference>
<name>A0A5K0ZCA6_9MAGN</name>
<evidence type="ECO:0000313" key="6">
    <source>
        <dbReference type="EMBL" id="VVV87126.1"/>
    </source>
</evidence>
<evidence type="ECO:0000256" key="4">
    <source>
        <dbReference type="ARBA" id="ARBA00047304"/>
    </source>
</evidence>
<keyword evidence="2" id="KW-0378">Hydrolase</keyword>
<dbReference type="Gramene" id="NC13G0307460.1">
    <property type="protein sequence ID" value="NC13G0307460.1:cds"/>
    <property type="gene ID" value="NC13G0307460"/>
</dbReference>
<dbReference type="AlphaFoldDB" id="A0A5K0ZCA6"/>
<sequence length="191" mass="21770">MEGATEEKGICSHGCGADGTETSWQASQGDDEQKFDVFLSFRGPDTRKGFIAHLYDALVTSGISTFIDNVNLEKGERVNNLSRYIERSRMFVPIISKGYVDSKWCLREITKMVECWRVKPRRLIIPVFFGVEPSHVGNQKGRLKRKFQRHENNEELKEEVSDWKNTLHEVGKISGFTLKDANGYALSHISL</sequence>
<evidence type="ECO:0000256" key="1">
    <source>
        <dbReference type="ARBA" id="ARBA00011982"/>
    </source>
</evidence>
<dbReference type="PANTHER" id="PTHR32009">
    <property type="entry name" value="TMV RESISTANCE PROTEIN N-LIKE"/>
    <property type="match status" value="1"/>
</dbReference>
<dbReference type="SMART" id="SM00255">
    <property type="entry name" value="TIR"/>
    <property type="match status" value="1"/>
</dbReference>
<feature type="domain" description="TIR" evidence="5">
    <location>
        <begin position="33"/>
        <end position="168"/>
    </location>
</feature>
<organism evidence="6">
    <name type="scientific">Nymphaea colorata</name>
    <name type="common">pocket water lily</name>
    <dbReference type="NCBI Taxonomy" id="210225"/>
    <lineage>
        <taxon>Eukaryota</taxon>
        <taxon>Viridiplantae</taxon>
        <taxon>Streptophyta</taxon>
        <taxon>Embryophyta</taxon>
        <taxon>Tracheophyta</taxon>
        <taxon>Spermatophyta</taxon>
        <taxon>Magnoliopsida</taxon>
        <taxon>Nymphaeales</taxon>
        <taxon>Nymphaeaceae</taxon>
        <taxon>Nymphaea</taxon>
    </lineage>
</organism>
<dbReference type="PANTHER" id="PTHR32009:SF39">
    <property type="entry name" value="TIR DOMAIN-CONTAINING PROTEIN"/>
    <property type="match status" value="1"/>
</dbReference>
<evidence type="ECO:0000259" key="5">
    <source>
        <dbReference type="PROSITE" id="PS50104"/>
    </source>
</evidence>
<keyword evidence="3" id="KW-0520">NAD</keyword>
<dbReference type="GO" id="GO:0007165">
    <property type="term" value="P:signal transduction"/>
    <property type="evidence" value="ECO:0007669"/>
    <property type="project" value="InterPro"/>
</dbReference>
<dbReference type="SUPFAM" id="SSF52200">
    <property type="entry name" value="Toll/Interleukin receptor TIR domain"/>
    <property type="match status" value="1"/>
</dbReference>